<evidence type="ECO:0000313" key="1">
    <source>
        <dbReference type="EMBL" id="SKC10438.1"/>
    </source>
</evidence>
<gene>
    <name evidence="1" type="ORF">SAMN03080601_01919</name>
</gene>
<organism evidence="1 2">
    <name type="scientific">Alkalitalea saponilacus</name>
    <dbReference type="NCBI Taxonomy" id="889453"/>
    <lineage>
        <taxon>Bacteria</taxon>
        <taxon>Pseudomonadati</taxon>
        <taxon>Bacteroidota</taxon>
        <taxon>Bacteroidia</taxon>
        <taxon>Marinilabiliales</taxon>
        <taxon>Marinilabiliaceae</taxon>
        <taxon>Alkalitalea</taxon>
    </lineage>
</organism>
<proteinExistence type="predicted"/>
<dbReference type="STRING" id="889453.SAMN03080601_01919"/>
<dbReference type="Proteomes" id="UP000191055">
    <property type="component" value="Unassembled WGS sequence"/>
</dbReference>
<sequence>MKNLQKHLLVILTVLFVTSLTSIGQEWYVKQNGNQVTLTPKENTWVLYIPDTTYNK</sequence>
<protein>
    <submittedName>
        <fullName evidence="1">Uncharacterized protein</fullName>
    </submittedName>
</protein>
<reference evidence="1 2" key="1">
    <citation type="submission" date="2017-02" db="EMBL/GenBank/DDBJ databases">
        <authorList>
            <person name="Peterson S.W."/>
        </authorList>
    </citation>
    <scope>NUCLEOTIDE SEQUENCE [LARGE SCALE GENOMIC DNA]</scope>
    <source>
        <strain evidence="1 2">DSM 24412</strain>
    </source>
</reference>
<accession>A0A1T5GQ17</accession>
<keyword evidence="2" id="KW-1185">Reference proteome</keyword>
<dbReference type="AlphaFoldDB" id="A0A1T5GQ17"/>
<evidence type="ECO:0000313" key="2">
    <source>
        <dbReference type="Proteomes" id="UP000191055"/>
    </source>
</evidence>
<name>A0A1T5GQ17_9BACT</name>
<dbReference type="EMBL" id="FUYV01000010">
    <property type="protein sequence ID" value="SKC10438.1"/>
    <property type="molecule type" value="Genomic_DNA"/>
</dbReference>